<accession>A0A2T4HZQ6</accession>
<evidence type="ECO:0000313" key="1">
    <source>
        <dbReference type="EMBL" id="PTD21986.1"/>
    </source>
</evidence>
<organism evidence="1 2">
    <name type="scientific">Edaphosphingomonas fennica</name>
    <dbReference type="NCBI Taxonomy" id="114404"/>
    <lineage>
        <taxon>Bacteria</taxon>
        <taxon>Pseudomonadati</taxon>
        <taxon>Pseudomonadota</taxon>
        <taxon>Alphaproteobacteria</taxon>
        <taxon>Sphingomonadales</taxon>
        <taxon>Rhizorhabdaceae</taxon>
        <taxon>Edaphosphingomonas</taxon>
    </lineage>
</organism>
<reference evidence="1 2" key="1">
    <citation type="submission" date="2017-11" db="EMBL/GenBank/DDBJ databases">
        <title>Sphingomonas oleivorans sp. nov., isolated from oil-contaminated soil.</title>
        <authorList>
            <person name="Wang L."/>
            <person name="Chen L."/>
        </authorList>
    </citation>
    <scope>NUCLEOTIDE SEQUENCE [LARGE SCALE GENOMIC DNA]</scope>
    <source>
        <strain evidence="1 2">K101</strain>
    </source>
</reference>
<name>A0A2T4HZQ6_9SPHN</name>
<gene>
    <name evidence="1" type="ORF">CV103_09385</name>
</gene>
<dbReference type="EMBL" id="PHHF01000042">
    <property type="protein sequence ID" value="PTD21986.1"/>
    <property type="molecule type" value="Genomic_DNA"/>
</dbReference>
<dbReference type="Proteomes" id="UP000241206">
    <property type="component" value="Unassembled WGS sequence"/>
</dbReference>
<dbReference type="AlphaFoldDB" id="A0A2T4HZQ6"/>
<proteinExistence type="predicted"/>
<sequence length="63" mass="7292">MHVIGIYEAEAGLIRSYGVQNIRSMQHSVRHRGFHDQIPIGQQVRMIEPHNLADFILRWAVKA</sequence>
<comment type="caution">
    <text evidence="1">The sequence shown here is derived from an EMBL/GenBank/DDBJ whole genome shotgun (WGS) entry which is preliminary data.</text>
</comment>
<protein>
    <submittedName>
        <fullName evidence="1">Uncharacterized protein</fullName>
    </submittedName>
</protein>
<evidence type="ECO:0000313" key="2">
    <source>
        <dbReference type="Proteomes" id="UP000241206"/>
    </source>
</evidence>
<keyword evidence="2" id="KW-1185">Reference proteome</keyword>